<comment type="catalytic activity">
    <reaction evidence="1">
        <text>S-ubiquitinyl-[E2 ubiquitin-conjugating enzyme]-L-cysteine + [acceptor protein]-L-lysine = [E2 ubiquitin-conjugating enzyme]-L-cysteine + N(6)-ubiquitinyl-[acceptor protein]-L-lysine.</text>
        <dbReference type="EC" id="2.3.2.27"/>
    </reaction>
</comment>
<evidence type="ECO:0000256" key="9">
    <source>
        <dbReference type="ARBA" id="ARBA00022786"/>
    </source>
</evidence>
<feature type="domain" description="RING-type" evidence="17">
    <location>
        <begin position="344"/>
        <end position="386"/>
    </location>
</feature>
<keyword evidence="9" id="KW-0833">Ubl conjugation pathway</keyword>
<dbReference type="EC" id="2.3.2.27" evidence="4"/>
<feature type="transmembrane region" description="Helical" evidence="16">
    <location>
        <begin position="250"/>
        <end position="272"/>
    </location>
</feature>
<evidence type="ECO:0000256" key="5">
    <source>
        <dbReference type="ARBA" id="ARBA00022679"/>
    </source>
</evidence>
<comment type="caution">
    <text evidence="18">The sequence shown here is derived from an EMBL/GenBank/DDBJ whole genome shotgun (WGS) entry which is preliminary data.</text>
</comment>
<evidence type="ECO:0000256" key="7">
    <source>
        <dbReference type="ARBA" id="ARBA00022723"/>
    </source>
</evidence>
<evidence type="ECO:0000256" key="13">
    <source>
        <dbReference type="ARBA" id="ARBA00024209"/>
    </source>
</evidence>
<dbReference type="FunFam" id="3.30.40.10:FF:000231">
    <property type="entry name" value="RING-H2 finger protein ATL46"/>
    <property type="match status" value="1"/>
</dbReference>
<evidence type="ECO:0000256" key="15">
    <source>
        <dbReference type="SAM" id="MobiDB-lite"/>
    </source>
</evidence>
<evidence type="ECO:0000256" key="4">
    <source>
        <dbReference type="ARBA" id="ARBA00012483"/>
    </source>
</evidence>
<evidence type="ECO:0000256" key="2">
    <source>
        <dbReference type="ARBA" id="ARBA00004167"/>
    </source>
</evidence>
<dbReference type="AlphaFoldDB" id="A0A3L6RT23"/>
<dbReference type="Proteomes" id="UP000275267">
    <property type="component" value="Unassembled WGS sequence"/>
</dbReference>
<proteinExistence type="inferred from homology"/>
<dbReference type="GO" id="GO:0016020">
    <property type="term" value="C:membrane"/>
    <property type="evidence" value="ECO:0007669"/>
    <property type="project" value="UniProtKB-SubCell"/>
</dbReference>
<name>A0A3L6RT23_PANMI</name>
<dbReference type="STRING" id="4540.A0A3L6RT23"/>
<evidence type="ECO:0000256" key="14">
    <source>
        <dbReference type="PROSITE-ProRule" id="PRU00175"/>
    </source>
</evidence>
<evidence type="ECO:0000256" key="8">
    <source>
        <dbReference type="ARBA" id="ARBA00022771"/>
    </source>
</evidence>
<dbReference type="PANTHER" id="PTHR45768">
    <property type="entry name" value="E3 UBIQUITIN-PROTEIN LIGASE RNF13-LIKE"/>
    <property type="match status" value="1"/>
</dbReference>
<feature type="region of interest" description="Disordered" evidence="15">
    <location>
        <begin position="1"/>
        <end position="118"/>
    </location>
</feature>
<feature type="compositionally biased region" description="Gly residues" evidence="15">
    <location>
        <begin position="52"/>
        <end position="64"/>
    </location>
</feature>
<comment type="similarity">
    <text evidence="13">Belongs to the RING-type zinc finger family. ATL subfamily.</text>
</comment>
<dbReference type="Gene3D" id="3.30.40.10">
    <property type="entry name" value="Zinc/RING finger domain, C3HC4 (zinc finger)"/>
    <property type="match status" value="1"/>
</dbReference>
<dbReference type="PROSITE" id="PS50089">
    <property type="entry name" value="ZF_RING_2"/>
    <property type="match status" value="1"/>
</dbReference>
<dbReference type="Pfam" id="PF13639">
    <property type="entry name" value="zf-RING_2"/>
    <property type="match status" value="1"/>
</dbReference>
<keyword evidence="7" id="KW-0479">Metal-binding</keyword>
<keyword evidence="6 16" id="KW-0812">Transmembrane</keyword>
<evidence type="ECO:0000256" key="11">
    <source>
        <dbReference type="ARBA" id="ARBA00022989"/>
    </source>
</evidence>
<evidence type="ECO:0000256" key="6">
    <source>
        <dbReference type="ARBA" id="ARBA00022692"/>
    </source>
</evidence>
<dbReference type="PANTHER" id="PTHR45768:SF18">
    <property type="entry name" value="RING-H2 FINGER PROTEIN ATL47-RELATED"/>
    <property type="match status" value="1"/>
</dbReference>
<dbReference type="EMBL" id="PQIB02000007">
    <property type="protein sequence ID" value="RLN08530.1"/>
    <property type="molecule type" value="Genomic_DNA"/>
</dbReference>
<keyword evidence="5" id="KW-0808">Transferase</keyword>
<protein>
    <recommendedName>
        <fullName evidence="4">RING-type E3 ubiquitin transferase</fullName>
        <ecNumber evidence="4">2.3.2.27</ecNumber>
    </recommendedName>
</protein>
<reference evidence="19" key="1">
    <citation type="journal article" date="2019" name="Nat. Commun.">
        <title>The genome of broomcorn millet.</title>
        <authorList>
            <person name="Zou C."/>
            <person name="Miki D."/>
            <person name="Li D."/>
            <person name="Tang Q."/>
            <person name="Xiao L."/>
            <person name="Rajput S."/>
            <person name="Deng P."/>
            <person name="Jia W."/>
            <person name="Huang R."/>
            <person name="Zhang M."/>
            <person name="Sun Y."/>
            <person name="Hu J."/>
            <person name="Fu X."/>
            <person name="Schnable P.S."/>
            <person name="Li F."/>
            <person name="Zhang H."/>
            <person name="Feng B."/>
            <person name="Zhu X."/>
            <person name="Liu R."/>
            <person name="Schnable J.C."/>
            <person name="Zhu J.-K."/>
            <person name="Zhang H."/>
        </authorList>
    </citation>
    <scope>NUCLEOTIDE SEQUENCE [LARGE SCALE GENOMIC DNA]</scope>
</reference>
<keyword evidence="10" id="KW-0862">Zinc</keyword>
<dbReference type="GO" id="GO:0061630">
    <property type="term" value="F:ubiquitin protein ligase activity"/>
    <property type="evidence" value="ECO:0007669"/>
    <property type="project" value="UniProtKB-EC"/>
</dbReference>
<keyword evidence="12 16" id="KW-0472">Membrane</keyword>
<keyword evidence="11 16" id="KW-1133">Transmembrane helix</keyword>
<evidence type="ECO:0000256" key="10">
    <source>
        <dbReference type="ARBA" id="ARBA00022833"/>
    </source>
</evidence>
<dbReference type="InterPro" id="IPR013083">
    <property type="entry name" value="Znf_RING/FYVE/PHD"/>
</dbReference>
<evidence type="ECO:0000256" key="12">
    <source>
        <dbReference type="ARBA" id="ARBA00023136"/>
    </source>
</evidence>
<dbReference type="SUPFAM" id="SSF57850">
    <property type="entry name" value="RING/U-box"/>
    <property type="match status" value="1"/>
</dbReference>
<accession>A0A3L6RT23</accession>
<keyword evidence="8 14" id="KW-0863">Zinc-finger</keyword>
<dbReference type="SMART" id="SM00184">
    <property type="entry name" value="RING"/>
    <property type="match status" value="1"/>
</dbReference>
<comment type="pathway">
    <text evidence="3">Protein modification; protein ubiquitination.</text>
</comment>
<dbReference type="OrthoDB" id="8062037at2759"/>
<evidence type="ECO:0000313" key="18">
    <source>
        <dbReference type="EMBL" id="RLN08530.1"/>
    </source>
</evidence>
<sequence>MAAAAELEGDAPPVDSAGEEQGQRQGVRRPTQETGELEAAPALCSCVRRRGLGGGGAGEGGAAEEGGPPSGSERRRPTRSRQRENGREGGGVGPNPIAHKKFPKPPTGAGAAANAGGRGAKAWLPPCRYVSASRRVASKAAIHEVKRELHVCRARATAPTYSGYGVRVFPMGTETCERSDELWVSPPNPKLQEMVVTVASSQSPSTPLSAFPYPSLSLRGFIRDTPPYSTQSPPQVQTASVSGSGKISPAVLFIIVILAVIFFISGLLHLLVRLLIKKQHGRGAAMGESAASPHRTGARDAAMDRQLQQLFHLHDSGLDQAFIDALPVFAYREIIGGNKEPFDCAVCLCEFDGEDRLRLLPVCGHAFHLQCIDTWLLSNSTCPLCRGTLFIPGMTIENLLFDFDERLEEEPLPEECEDGSQVSRQKSIDEEQPVTEKRVYPVRLGKFKNVGNQGAVDGVLGNVNAAGIVSKEPGESSSSSLDARRCFSMGTYQYVLGASELRVALQPGRGRNGASSRFKGRGAAGLSSANADIMEGKRICARSKGESFSVSKIWQWSSVKGKLPAPPDACSDTGSLPWMKRNAAGDKLNM</sequence>
<organism evidence="18 19">
    <name type="scientific">Panicum miliaceum</name>
    <name type="common">Proso millet</name>
    <name type="synonym">Broomcorn millet</name>
    <dbReference type="NCBI Taxonomy" id="4540"/>
    <lineage>
        <taxon>Eukaryota</taxon>
        <taxon>Viridiplantae</taxon>
        <taxon>Streptophyta</taxon>
        <taxon>Embryophyta</taxon>
        <taxon>Tracheophyta</taxon>
        <taxon>Spermatophyta</taxon>
        <taxon>Magnoliopsida</taxon>
        <taxon>Liliopsida</taxon>
        <taxon>Poales</taxon>
        <taxon>Poaceae</taxon>
        <taxon>PACMAD clade</taxon>
        <taxon>Panicoideae</taxon>
        <taxon>Panicodae</taxon>
        <taxon>Paniceae</taxon>
        <taxon>Panicinae</taxon>
        <taxon>Panicum</taxon>
        <taxon>Panicum sect. Panicum</taxon>
    </lineage>
</organism>
<dbReference type="InterPro" id="IPR001841">
    <property type="entry name" value="Znf_RING"/>
</dbReference>
<dbReference type="GO" id="GO:0008270">
    <property type="term" value="F:zinc ion binding"/>
    <property type="evidence" value="ECO:0007669"/>
    <property type="project" value="UniProtKB-KW"/>
</dbReference>
<dbReference type="GO" id="GO:0031625">
    <property type="term" value="F:ubiquitin protein ligase binding"/>
    <property type="evidence" value="ECO:0007669"/>
    <property type="project" value="TreeGrafter"/>
</dbReference>
<evidence type="ECO:0000256" key="3">
    <source>
        <dbReference type="ARBA" id="ARBA00004906"/>
    </source>
</evidence>
<comment type="subcellular location">
    <subcellularLocation>
        <location evidence="2">Membrane</location>
        <topology evidence="2">Single-pass membrane protein</topology>
    </subcellularLocation>
</comment>
<keyword evidence="19" id="KW-1185">Reference proteome</keyword>
<evidence type="ECO:0000313" key="19">
    <source>
        <dbReference type="Proteomes" id="UP000275267"/>
    </source>
</evidence>
<evidence type="ECO:0000256" key="16">
    <source>
        <dbReference type="SAM" id="Phobius"/>
    </source>
</evidence>
<gene>
    <name evidence="18" type="ORF">C2845_PM11G25920</name>
</gene>
<evidence type="ECO:0000256" key="1">
    <source>
        <dbReference type="ARBA" id="ARBA00000900"/>
    </source>
</evidence>
<evidence type="ECO:0000259" key="17">
    <source>
        <dbReference type="PROSITE" id="PS50089"/>
    </source>
</evidence>
<dbReference type="CDD" id="cd16461">
    <property type="entry name" value="RING-H2_EL5-like"/>
    <property type="match status" value="1"/>
</dbReference>